<dbReference type="RefSeq" id="WP_276761201.1">
    <property type="nucleotide sequence ID" value="NZ_SSGD01000073.1"/>
</dbReference>
<sequence>MSDRAPGSWTGRQLGCYRVGPLIGRGSMGEVYAAEDTGRGRTIALKLLWADLSRDEGFRERMHREARTAGRLQDPHVVPIHDYGVIDGHLFLDMRLINGSDLAAVLKRSGPLNAARAVSLVRQAASALDAAHAVGVIHRDIKPANLLLTDKDFVYLVDFGIASAVGDEPLEAPKTIEGTWKYAAPELFTGNEVGPSIDIYALAAVLYECLTGTPPYRAEGVQGLIAAHVTEPVPQASWTPGVSPAFDEVIARGMAKNAAERYPSAGELARAAQQALQVPAPGHPVPNRGSAAGMGAPPALTPPQAAWAPAPRPGLPYAAAQPARARGRSDDWSKDRTRVGGPAFQRDWSRHSARIAAAATALVAVIALVGWMTRNNDDQPDSPGSATDQSAVRSAAVEQLTKVMPSGYPAGRCEVVAAQDGAATEMECGRNIEVGGPVAATYTLYEDRGALRAAFQALVEESRAVICPGRIQSPGPWHRASTPPGKSDGMLLCGFRQNLPRIVWTAEADLLLSDVQADERAATFEPLFAWWGTHS</sequence>
<comment type="caution">
    <text evidence="14">The sequence shown here is derived from an EMBL/GenBank/DDBJ whole genome shotgun (WGS) entry which is preliminary data.</text>
</comment>
<evidence type="ECO:0000256" key="3">
    <source>
        <dbReference type="ARBA" id="ARBA00022475"/>
    </source>
</evidence>
<dbReference type="GO" id="GO:0004674">
    <property type="term" value="F:protein serine/threonine kinase activity"/>
    <property type="evidence" value="ECO:0007669"/>
    <property type="project" value="UniProtKB-KW"/>
</dbReference>
<keyword evidence="8 14" id="KW-0418">Kinase</keyword>
<keyword evidence="7 12" id="KW-0547">Nucleotide-binding</keyword>
<dbReference type="EC" id="2.7.11.1" evidence="2"/>
<dbReference type="AlphaFoldDB" id="A0A5C7Y049"/>
<dbReference type="GO" id="GO:0080090">
    <property type="term" value="P:regulation of primary metabolic process"/>
    <property type="evidence" value="ECO:0007669"/>
    <property type="project" value="UniProtKB-ARBA"/>
</dbReference>
<reference evidence="14 15" key="1">
    <citation type="submission" date="2018-09" db="EMBL/GenBank/DDBJ databases">
        <title>Metagenome Assembled Genomes from an Advanced Water Purification Facility.</title>
        <authorList>
            <person name="Stamps B.W."/>
            <person name="Spear J.R."/>
        </authorList>
    </citation>
    <scope>NUCLEOTIDE SEQUENCE [LARGE SCALE GENOMIC DNA]</scope>
    <source>
        <strain evidence="14">Bin_29_2</strain>
    </source>
</reference>
<keyword evidence="4 14" id="KW-0723">Serine/threonine-protein kinase</keyword>
<evidence type="ECO:0000259" key="13">
    <source>
        <dbReference type="PROSITE" id="PS50011"/>
    </source>
</evidence>
<evidence type="ECO:0000256" key="12">
    <source>
        <dbReference type="PROSITE-ProRule" id="PRU10141"/>
    </source>
</evidence>
<evidence type="ECO:0000256" key="8">
    <source>
        <dbReference type="ARBA" id="ARBA00022777"/>
    </source>
</evidence>
<evidence type="ECO:0000313" key="15">
    <source>
        <dbReference type="Proteomes" id="UP000321797"/>
    </source>
</evidence>
<evidence type="ECO:0000256" key="4">
    <source>
        <dbReference type="ARBA" id="ARBA00022527"/>
    </source>
</evidence>
<keyword evidence="6" id="KW-0812">Transmembrane</keyword>
<dbReference type="PANTHER" id="PTHR43289">
    <property type="entry name" value="MITOGEN-ACTIVATED PROTEIN KINASE KINASE KINASE 20-RELATED"/>
    <property type="match status" value="1"/>
</dbReference>
<organism evidence="14 15">
    <name type="scientific">Mycolicibacter arupensis</name>
    <dbReference type="NCBI Taxonomy" id="342002"/>
    <lineage>
        <taxon>Bacteria</taxon>
        <taxon>Bacillati</taxon>
        <taxon>Actinomycetota</taxon>
        <taxon>Actinomycetes</taxon>
        <taxon>Mycobacteriales</taxon>
        <taxon>Mycobacteriaceae</taxon>
        <taxon>Mycolicibacter</taxon>
    </lineage>
</organism>
<dbReference type="PROSITE" id="PS00108">
    <property type="entry name" value="PROTEIN_KINASE_ST"/>
    <property type="match status" value="1"/>
</dbReference>
<dbReference type="PROSITE" id="PS50011">
    <property type="entry name" value="PROTEIN_KINASE_DOM"/>
    <property type="match status" value="1"/>
</dbReference>
<keyword evidence="3" id="KW-1003">Cell membrane</keyword>
<dbReference type="PANTHER" id="PTHR43289:SF6">
    <property type="entry name" value="SERINE_THREONINE-PROTEIN KINASE NEKL-3"/>
    <property type="match status" value="1"/>
</dbReference>
<evidence type="ECO:0000313" key="14">
    <source>
        <dbReference type="EMBL" id="TXI55082.1"/>
    </source>
</evidence>
<dbReference type="GO" id="GO:0005524">
    <property type="term" value="F:ATP binding"/>
    <property type="evidence" value="ECO:0007669"/>
    <property type="project" value="UniProtKB-UniRule"/>
</dbReference>
<comment type="subcellular location">
    <subcellularLocation>
        <location evidence="1">Cell membrane</location>
        <topology evidence="1">Single-pass membrane protein</topology>
    </subcellularLocation>
</comment>
<proteinExistence type="predicted"/>
<dbReference type="Proteomes" id="UP000321797">
    <property type="component" value="Unassembled WGS sequence"/>
</dbReference>
<gene>
    <name evidence="14" type="ORF">E6Q54_13240</name>
</gene>
<dbReference type="InterPro" id="IPR017441">
    <property type="entry name" value="Protein_kinase_ATP_BS"/>
</dbReference>
<evidence type="ECO:0000256" key="9">
    <source>
        <dbReference type="ARBA" id="ARBA00022840"/>
    </source>
</evidence>
<evidence type="ECO:0000256" key="10">
    <source>
        <dbReference type="ARBA" id="ARBA00022989"/>
    </source>
</evidence>
<protein>
    <recommendedName>
        <fullName evidence="2">non-specific serine/threonine protein kinase</fullName>
        <ecNumber evidence="2">2.7.11.1</ecNumber>
    </recommendedName>
</protein>
<evidence type="ECO:0000256" key="11">
    <source>
        <dbReference type="ARBA" id="ARBA00023136"/>
    </source>
</evidence>
<accession>A0A5C7Y049</accession>
<dbReference type="FunFam" id="1.10.510.10:FF:000021">
    <property type="entry name" value="Serine/threonine protein kinase"/>
    <property type="match status" value="1"/>
</dbReference>
<dbReference type="Gene3D" id="1.10.510.10">
    <property type="entry name" value="Transferase(Phosphotransferase) domain 1"/>
    <property type="match status" value="1"/>
</dbReference>
<dbReference type="Gene3D" id="3.30.200.20">
    <property type="entry name" value="Phosphorylase Kinase, domain 1"/>
    <property type="match status" value="1"/>
</dbReference>
<dbReference type="InterPro" id="IPR008271">
    <property type="entry name" value="Ser/Thr_kinase_AS"/>
</dbReference>
<keyword evidence="5" id="KW-0808">Transferase</keyword>
<feature type="domain" description="Protein kinase" evidence="13">
    <location>
        <begin position="17"/>
        <end position="276"/>
    </location>
</feature>
<evidence type="ECO:0000256" key="2">
    <source>
        <dbReference type="ARBA" id="ARBA00012513"/>
    </source>
</evidence>
<keyword evidence="9 12" id="KW-0067">ATP-binding</keyword>
<dbReference type="InterPro" id="IPR000719">
    <property type="entry name" value="Prot_kinase_dom"/>
</dbReference>
<name>A0A5C7Y049_9MYCO</name>
<dbReference type="EMBL" id="SSGD01000073">
    <property type="protein sequence ID" value="TXI55082.1"/>
    <property type="molecule type" value="Genomic_DNA"/>
</dbReference>
<feature type="binding site" evidence="12">
    <location>
        <position position="46"/>
    </location>
    <ligand>
        <name>ATP</name>
        <dbReference type="ChEBI" id="CHEBI:30616"/>
    </ligand>
</feature>
<evidence type="ECO:0000256" key="1">
    <source>
        <dbReference type="ARBA" id="ARBA00004162"/>
    </source>
</evidence>
<dbReference type="FunFam" id="3.30.200.20:FF:000348">
    <property type="entry name" value="Serine/threonine protein kinase"/>
    <property type="match status" value="1"/>
</dbReference>
<dbReference type="SUPFAM" id="SSF56112">
    <property type="entry name" value="Protein kinase-like (PK-like)"/>
    <property type="match status" value="1"/>
</dbReference>
<evidence type="ECO:0000256" key="5">
    <source>
        <dbReference type="ARBA" id="ARBA00022679"/>
    </source>
</evidence>
<evidence type="ECO:0000256" key="7">
    <source>
        <dbReference type="ARBA" id="ARBA00022741"/>
    </source>
</evidence>
<dbReference type="SMART" id="SM00220">
    <property type="entry name" value="S_TKc"/>
    <property type="match status" value="1"/>
</dbReference>
<dbReference type="CDD" id="cd14014">
    <property type="entry name" value="STKc_PknB_like"/>
    <property type="match status" value="1"/>
</dbReference>
<keyword evidence="10" id="KW-1133">Transmembrane helix</keyword>
<keyword evidence="11" id="KW-0472">Membrane</keyword>
<dbReference type="PROSITE" id="PS00107">
    <property type="entry name" value="PROTEIN_KINASE_ATP"/>
    <property type="match status" value="1"/>
</dbReference>
<dbReference type="InterPro" id="IPR011009">
    <property type="entry name" value="Kinase-like_dom_sf"/>
</dbReference>
<evidence type="ECO:0000256" key="6">
    <source>
        <dbReference type="ARBA" id="ARBA00022692"/>
    </source>
</evidence>
<dbReference type="GO" id="GO:0005886">
    <property type="term" value="C:plasma membrane"/>
    <property type="evidence" value="ECO:0007669"/>
    <property type="project" value="UniProtKB-SubCell"/>
</dbReference>
<dbReference type="Pfam" id="PF00069">
    <property type="entry name" value="Pkinase"/>
    <property type="match status" value="1"/>
</dbReference>